<dbReference type="RefSeq" id="WP_173583664.1">
    <property type="nucleotide sequence ID" value="NZ_WOTB01000014.1"/>
</dbReference>
<evidence type="ECO:0008006" key="4">
    <source>
        <dbReference type="Google" id="ProtNLM"/>
    </source>
</evidence>
<evidence type="ECO:0000313" key="2">
    <source>
        <dbReference type="EMBL" id="NHN85272.1"/>
    </source>
</evidence>
<proteinExistence type="predicted"/>
<reference evidence="2 3" key="1">
    <citation type="journal article" date="2020" name="Int. J. Syst. Evol. Microbiol.">
        <title>Novel acetic acid bacteria from cider fermentations: Acetobacter conturbans sp. nov. and Acetobacter fallax sp. nov.</title>
        <authorList>
            <person name="Sombolestani A.S."/>
            <person name="Cleenwerck I."/>
            <person name="Cnockaert M."/>
            <person name="Borremans W."/>
            <person name="Wieme A.D."/>
            <person name="De Vuyst L."/>
            <person name="Vandamme P."/>
        </authorList>
    </citation>
    <scope>NUCLEOTIDE SEQUENCE [LARGE SCALE GENOMIC DNA]</scope>
    <source>
        <strain evidence="2 3">LMG 30640</strain>
    </source>
</reference>
<keyword evidence="1" id="KW-0812">Transmembrane</keyword>
<organism evidence="2 3">
    <name type="scientific">Acetobacter musti</name>
    <dbReference type="NCBI Taxonomy" id="864732"/>
    <lineage>
        <taxon>Bacteria</taxon>
        <taxon>Pseudomonadati</taxon>
        <taxon>Pseudomonadota</taxon>
        <taxon>Alphaproteobacteria</taxon>
        <taxon>Acetobacterales</taxon>
        <taxon>Acetobacteraceae</taxon>
        <taxon>Acetobacter</taxon>
    </lineage>
</organism>
<evidence type="ECO:0000256" key="1">
    <source>
        <dbReference type="SAM" id="Phobius"/>
    </source>
</evidence>
<feature type="transmembrane region" description="Helical" evidence="1">
    <location>
        <begin position="22"/>
        <end position="47"/>
    </location>
</feature>
<sequence>MNGPGNRGTDGRLPETLPVRSALRYALGVLTGAVFVFLLYTGSLLALDRTGHLPPPPLSNSICVDEKLKFLREHHDISPTLLITGSSVAWRGVDTALLQSELPGERAFNGALCGQKVNQTARTTDWFLKHYPGIRTIVMLAVPQDFTRCRVTPSASFPVAETDDYVFGKETTSLPLKFYLEFFDPVSLQHNARRIAALRRGELPLDTLASTPTGDGPVDTEISRSDLGAGALPPYDPACFSALGQMERTAGDSGRHFVVVILPLKREWERRYDPDHRRRAELMADMKPDLVRTHGQEIDLEDRLSLPEAAFTDATHVRWSAVPAITEVLGDVLRSGAGAPAGDRG</sequence>
<gene>
    <name evidence="2" type="ORF">GOB93_11550</name>
</gene>
<comment type="caution">
    <text evidence="2">The sequence shown here is derived from an EMBL/GenBank/DDBJ whole genome shotgun (WGS) entry which is preliminary data.</text>
</comment>
<name>A0ABX0JR34_9PROT</name>
<evidence type="ECO:0000313" key="3">
    <source>
        <dbReference type="Proteomes" id="UP000635278"/>
    </source>
</evidence>
<protein>
    <recommendedName>
        <fullName evidence="4">SGNH/GDSL hydrolase family protein</fullName>
    </recommendedName>
</protein>
<keyword evidence="1" id="KW-1133">Transmembrane helix</keyword>
<dbReference type="Proteomes" id="UP000635278">
    <property type="component" value="Unassembled WGS sequence"/>
</dbReference>
<keyword evidence="3" id="KW-1185">Reference proteome</keyword>
<dbReference type="EMBL" id="WOTB01000014">
    <property type="protein sequence ID" value="NHN85272.1"/>
    <property type="molecule type" value="Genomic_DNA"/>
</dbReference>
<accession>A0ABX0JR34</accession>
<keyword evidence="1" id="KW-0472">Membrane</keyword>